<proteinExistence type="predicted"/>
<dbReference type="RefSeq" id="WP_188459733.1">
    <property type="nucleotide sequence ID" value="NZ_BAABHU010000001.1"/>
</dbReference>
<accession>A0ABQ1L681</accession>
<dbReference type="Pfam" id="PF13578">
    <property type="entry name" value="Methyltransf_24"/>
    <property type="match status" value="1"/>
</dbReference>
<gene>
    <name evidence="1" type="ORF">GCM10011506_00080</name>
</gene>
<protein>
    <submittedName>
        <fullName evidence="1">O-methyltransferase</fullName>
    </submittedName>
</protein>
<evidence type="ECO:0000313" key="1">
    <source>
        <dbReference type="EMBL" id="GGC19075.1"/>
    </source>
</evidence>
<dbReference type="EMBL" id="BMEC01000001">
    <property type="protein sequence ID" value="GGC19075.1"/>
    <property type="molecule type" value="Genomic_DNA"/>
</dbReference>
<evidence type="ECO:0000313" key="2">
    <source>
        <dbReference type="Proteomes" id="UP000636010"/>
    </source>
</evidence>
<dbReference type="Proteomes" id="UP000636010">
    <property type="component" value="Unassembled WGS sequence"/>
</dbReference>
<keyword evidence="2" id="KW-1185">Reference proteome</keyword>
<reference evidence="2" key="1">
    <citation type="journal article" date="2019" name="Int. J. Syst. Evol. Microbiol.">
        <title>The Global Catalogue of Microorganisms (GCM) 10K type strain sequencing project: providing services to taxonomists for standard genome sequencing and annotation.</title>
        <authorList>
            <consortium name="The Broad Institute Genomics Platform"/>
            <consortium name="The Broad Institute Genome Sequencing Center for Infectious Disease"/>
            <person name="Wu L."/>
            <person name="Ma J."/>
        </authorList>
    </citation>
    <scope>NUCLEOTIDE SEQUENCE [LARGE SCALE GENOMIC DNA]</scope>
    <source>
        <strain evidence="2">CGMCC 1.10832</strain>
    </source>
</reference>
<comment type="caution">
    <text evidence="1">The sequence shown here is derived from an EMBL/GenBank/DDBJ whole genome shotgun (WGS) entry which is preliminary data.</text>
</comment>
<organism evidence="1 2">
    <name type="scientific">Marivirga lumbricoides</name>
    <dbReference type="NCBI Taxonomy" id="1046115"/>
    <lineage>
        <taxon>Bacteria</taxon>
        <taxon>Pseudomonadati</taxon>
        <taxon>Bacteroidota</taxon>
        <taxon>Cytophagia</taxon>
        <taxon>Cytophagales</taxon>
        <taxon>Marivirgaceae</taxon>
        <taxon>Marivirga</taxon>
    </lineage>
</organism>
<dbReference type="Gene3D" id="3.40.50.150">
    <property type="entry name" value="Vaccinia Virus protein VP39"/>
    <property type="match status" value="1"/>
</dbReference>
<name>A0ABQ1L681_9BACT</name>
<dbReference type="InterPro" id="IPR029063">
    <property type="entry name" value="SAM-dependent_MTases_sf"/>
</dbReference>
<dbReference type="SUPFAM" id="SSF53335">
    <property type="entry name" value="S-adenosyl-L-methionine-dependent methyltransferases"/>
    <property type="match status" value="1"/>
</dbReference>
<sequence>MNFFLLKEWLIYFHLKTDEHSLHSPFFFRFYKEHLKSGKNDAYIHSIETQRQKLLKSEQTIEVQDLGAGSKTLKSDKRKIKDIAKNSLSSPKFSLLLNQLIKQFHFKQIVELGTSLGVNTAYLADADTASKIYTFEGDENLIDIAKSTCAKYKNIQFIKGNINECLPHFLLDMASSIDLVYLDANHTYEATLNYFNQLLPHHHSGSIFIFDDIHWSSGMKQAWKKIKQHPEVKSTIDIFDAGFVFFNPDFEKQHYILNF</sequence>